<dbReference type="Proteomes" id="UP000054524">
    <property type="component" value="Unassembled WGS sequence"/>
</dbReference>
<feature type="region of interest" description="Disordered" evidence="1">
    <location>
        <begin position="206"/>
        <end position="281"/>
    </location>
</feature>
<dbReference type="AlphaFoldDB" id="A0A086J4R7"/>
<reference evidence="2 3" key="1">
    <citation type="journal article" date="2014" name="Genome Announc.">
        <title>Genome Sequence of the Microsporidian Species Nematocida sp1 Strain ERTm6 (ATCC PRA-372).</title>
        <authorList>
            <person name="Bakowski M.A."/>
            <person name="Priest M."/>
            <person name="Young S."/>
            <person name="Cuomo C.A."/>
            <person name="Troemel E.R."/>
        </authorList>
    </citation>
    <scope>NUCLEOTIDE SEQUENCE [LARGE SCALE GENOMIC DNA]</scope>
    <source>
        <strain evidence="2 3">ERTm6</strain>
    </source>
</reference>
<evidence type="ECO:0000313" key="2">
    <source>
        <dbReference type="EMBL" id="KFG27135.1"/>
    </source>
</evidence>
<gene>
    <name evidence="2" type="ORF">NESG_00210</name>
</gene>
<dbReference type="RefSeq" id="XP_052905690.1">
    <property type="nucleotide sequence ID" value="XM_053047865.1"/>
</dbReference>
<dbReference type="EMBL" id="AKIJ01000001">
    <property type="protein sequence ID" value="KFG27135.1"/>
    <property type="molecule type" value="Genomic_DNA"/>
</dbReference>
<organism evidence="2 3">
    <name type="scientific">Nematocida ausubeli (strain ATCC PRA-371 / ERTm2)</name>
    <name type="common">Nematode killer fungus</name>
    <dbReference type="NCBI Taxonomy" id="1913371"/>
    <lineage>
        <taxon>Eukaryota</taxon>
        <taxon>Fungi</taxon>
        <taxon>Fungi incertae sedis</taxon>
        <taxon>Microsporidia</taxon>
        <taxon>Nematocida</taxon>
    </lineage>
</organism>
<evidence type="ECO:0000256" key="1">
    <source>
        <dbReference type="SAM" id="MobiDB-lite"/>
    </source>
</evidence>
<evidence type="ECO:0000313" key="3">
    <source>
        <dbReference type="Proteomes" id="UP000054524"/>
    </source>
</evidence>
<dbReference type="GeneID" id="77675183"/>
<name>A0A086J4R7_NEMA1</name>
<accession>A0A086J4R7</accession>
<dbReference type="HOGENOM" id="CLU_1008630_0_0_1"/>
<feature type="region of interest" description="Disordered" evidence="1">
    <location>
        <begin position="150"/>
        <end position="188"/>
    </location>
</feature>
<proteinExistence type="predicted"/>
<keyword evidence="3" id="KW-1185">Reference proteome</keyword>
<feature type="compositionally biased region" description="Polar residues" evidence="1">
    <location>
        <begin position="165"/>
        <end position="177"/>
    </location>
</feature>
<protein>
    <submittedName>
        <fullName evidence="2">Uncharacterized protein</fullName>
    </submittedName>
</protein>
<sequence>MLKARIKIFTAADRKNEISRFVYVSQGPVHSVRDAKEEIEAIFFRALNIKKHILSIADSEGYIFSEWLPIDKVFSDKVSLYLCDESCNKCKNNEVEEYTYETEEESKEKQEQVEIKIEVPPPVESKQKALLIPKKTSMLSSIAFKRDFKRPPFTVHSGKPIEKGTSPQKESTATPTKSEGVGSISEKKVSSVNINESTYEVNNIVKASTLKGASSHTKENECDEATDDASSTNIPSTCYSTSADEGASDSSTGRKYILKRSLQMQPVRKMQVPTSRYGKRK</sequence>
<comment type="caution">
    <text evidence="2">The sequence shown here is derived from an EMBL/GenBank/DDBJ whole genome shotgun (WGS) entry which is preliminary data.</text>
</comment>
<feature type="compositionally biased region" description="Polar residues" evidence="1">
    <location>
        <begin position="228"/>
        <end position="253"/>
    </location>
</feature>